<feature type="domain" description="DUF7730" evidence="2">
    <location>
        <begin position="172"/>
        <end position="292"/>
    </location>
</feature>
<dbReference type="PANTHER" id="PTHR38790">
    <property type="entry name" value="2EXR DOMAIN-CONTAINING PROTEIN-RELATED"/>
    <property type="match status" value="1"/>
</dbReference>
<dbReference type="Pfam" id="PF24864">
    <property type="entry name" value="DUF7730"/>
    <property type="match status" value="1"/>
</dbReference>
<gene>
    <name evidence="3" type="ORF">EDB81DRAFT_668173</name>
</gene>
<organism evidence="3 4">
    <name type="scientific">Dactylonectria macrodidyma</name>
    <dbReference type="NCBI Taxonomy" id="307937"/>
    <lineage>
        <taxon>Eukaryota</taxon>
        <taxon>Fungi</taxon>
        <taxon>Dikarya</taxon>
        <taxon>Ascomycota</taxon>
        <taxon>Pezizomycotina</taxon>
        <taxon>Sordariomycetes</taxon>
        <taxon>Hypocreomycetidae</taxon>
        <taxon>Hypocreales</taxon>
        <taxon>Nectriaceae</taxon>
        <taxon>Dactylonectria</taxon>
    </lineage>
</organism>
<keyword evidence="4" id="KW-1185">Reference proteome</keyword>
<comment type="caution">
    <text evidence="3">The sequence shown here is derived from an EMBL/GenBank/DDBJ whole genome shotgun (WGS) entry which is preliminary data.</text>
</comment>
<proteinExistence type="predicted"/>
<dbReference type="InterPro" id="IPR056632">
    <property type="entry name" value="DUF7730"/>
</dbReference>
<dbReference type="EMBL" id="JAGMUV010000028">
    <property type="protein sequence ID" value="KAH7117365.1"/>
    <property type="molecule type" value="Genomic_DNA"/>
</dbReference>
<dbReference type="AlphaFoldDB" id="A0A9P9IFD6"/>
<name>A0A9P9IFD6_9HYPO</name>
<reference evidence="3" key="1">
    <citation type="journal article" date="2021" name="Nat. Commun.">
        <title>Genetic determinants of endophytism in the Arabidopsis root mycobiome.</title>
        <authorList>
            <person name="Mesny F."/>
            <person name="Miyauchi S."/>
            <person name="Thiergart T."/>
            <person name="Pickel B."/>
            <person name="Atanasova L."/>
            <person name="Karlsson M."/>
            <person name="Huettel B."/>
            <person name="Barry K.W."/>
            <person name="Haridas S."/>
            <person name="Chen C."/>
            <person name="Bauer D."/>
            <person name="Andreopoulos W."/>
            <person name="Pangilinan J."/>
            <person name="LaButti K."/>
            <person name="Riley R."/>
            <person name="Lipzen A."/>
            <person name="Clum A."/>
            <person name="Drula E."/>
            <person name="Henrissat B."/>
            <person name="Kohler A."/>
            <person name="Grigoriev I.V."/>
            <person name="Martin F.M."/>
            <person name="Hacquard S."/>
        </authorList>
    </citation>
    <scope>NUCLEOTIDE SEQUENCE</scope>
    <source>
        <strain evidence="3">MPI-CAGE-AT-0147</strain>
    </source>
</reference>
<protein>
    <recommendedName>
        <fullName evidence="2">DUF7730 domain-containing protein</fullName>
    </recommendedName>
</protein>
<evidence type="ECO:0000259" key="2">
    <source>
        <dbReference type="Pfam" id="PF24864"/>
    </source>
</evidence>
<dbReference type="Proteomes" id="UP000738349">
    <property type="component" value="Unassembled WGS sequence"/>
</dbReference>
<sequence length="406" mass="46859">MKLKFSAWYRSQLDKHKTREKEKRFPRLPSLRPSALTPSSSQENLAQGCLLFKRLPYELRREILVLAFGNRRVHMDLSFEHPSAVYTPGQHRTLKGTAVDPTGTYGRREKVDYKQPKSWRWWGGMCNRYEPDPDPRRNFPGPMGSQGPPGPWDDYCRFGCGMKCHQLPANIHWKCHIGAMGWLLSCRQAYKEGIEVLYKTNTISMSSEVMITYLPEVLLPQRLAAMTSIELMWPLKCDIQEGQNPVLKLDYLDVLFTLLSSHFRGLTSLYIALQTADDLRYSRDWLDAESVLKKFDNLVPQIPGLVECVIAFPRTTLDKLLKTALDALKAQRKSQDQVDCYRYIWRFLDDGEHVLTERPNNIYPDPPSRLLESGDKRTNMGYWISDSHYDEATIRITEISCFGGGL</sequence>
<evidence type="ECO:0000313" key="3">
    <source>
        <dbReference type="EMBL" id="KAH7117365.1"/>
    </source>
</evidence>
<evidence type="ECO:0000256" key="1">
    <source>
        <dbReference type="SAM" id="MobiDB-lite"/>
    </source>
</evidence>
<dbReference type="PANTHER" id="PTHR38790:SF4">
    <property type="entry name" value="2EXR DOMAIN-CONTAINING PROTEIN"/>
    <property type="match status" value="1"/>
</dbReference>
<feature type="region of interest" description="Disordered" evidence="1">
    <location>
        <begin position="18"/>
        <end position="40"/>
    </location>
</feature>
<dbReference type="OrthoDB" id="515692at2759"/>
<evidence type="ECO:0000313" key="4">
    <source>
        <dbReference type="Proteomes" id="UP000738349"/>
    </source>
</evidence>
<accession>A0A9P9IFD6</accession>